<feature type="non-terminal residue" evidence="1">
    <location>
        <position position="1"/>
    </location>
</feature>
<organism evidence="1 2">
    <name type="scientific">Intoshia linei</name>
    <dbReference type="NCBI Taxonomy" id="1819745"/>
    <lineage>
        <taxon>Eukaryota</taxon>
        <taxon>Metazoa</taxon>
        <taxon>Spiralia</taxon>
        <taxon>Lophotrochozoa</taxon>
        <taxon>Mesozoa</taxon>
        <taxon>Orthonectida</taxon>
        <taxon>Rhopaluridae</taxon>
        <taxon>Intoshia</taxon>
    </lineage>
</organism>
<name>A0A177ASF5_9BILA</name>
<keyword evidence="2" id="KW-1185">Reference proteome</keyword>
<protein>
    <submittedName>
        <fullName evidence="1">Uncharacterized protein</fullName>
    </submittedName>
</protein>
<dbReference type="EMBL" id="LWCA01001540">
    <property type="protein sequence ID" value="OAF64915.1"/>
    <property type="molecule type" value="Genomic_DNA"/>
</dbReference>
<sequence length="123" mass="14609">CARGFINETACRACFRIKKGCLEKNPILNNEKTKMERVGLLFTFDVTIIFDSNYQDVKKTLKKGTNDQMDKEVFMHFLKRRESKLPVFGYMLQDYGRQYLQKNDHTSKLKTLKRDLQFQENID</sequence>
<comment type="caution">
    <text evidence="1">The sequence shown here is derived from an EMBL/GenBank/DDBJ whole genome shotgun (WGS) entry which is preliminary data.</text>
</comment>
<dbReference type="Proteomes" id="UP000078046">
    <property type="component" value="Unassembled WGS sequence"/>
</dbReference>
<gene>
    <name evidence="1" type="ORF">A3Q56_07367</name>
</gene>
<evidence type="ECO:0000313" key="2">
    <source>
        <dbReference type="Proteomes" id="UP000078046"/>
    </source>
</evidence>
<evidence type="ECO:0000313" key="1">
    <source>
        <dbReference type="EMBL" id="OAF64915.1"/>
    </source>
</evidence>
<dbReference type="AlphaFoldDB" id="A0A177ASF5"/>
<proteinExistence type="predicted"/>
<reference evidence="1 2" key="1">
    <citation type="submission" date="2016-04" db="EMBL/GenBank/DDBJ databases">
        <title>The genome of Intoshia linei affirms orthonectids as highly simplified spiralians.</title>
        <authorList>
            <person name="Mikhailov K.V."/>
            <person name="Slusarev G.S."/>
            <person name="Nikitin M.A."/>
            <person name="Logacheva M.D."/>
            <person name="Penin A."/>
            <person name="Aleoshin V."/>
            <person name="Panchin Y.V."/>
        </authorList>
    </citation>
    <scope>NUCLEOTIDE SEQUENCE [LARGE SCALE GENOMIC DNA]</scope>
    <source>
        <strain evidence="1">Intl2013</strain>
        <tissue evidence="1">Whole animal</tissue>
    </source>
</reference>
<accession>A0A177ASF5</accession>